<reference evidence="1 2" key="1">
    <citation type="submission" date="2019-07" db="EMBL/GenBank/DDBJ databases">
        <title>Genomics analysis of Aphanomyces spp. identifies a new class of oomycete effector associated with host adaptation.</title>
        <authorList>
            <person name="Gaulin E."/>
        </authorList>
    </citation>
    <scope>NUCLEOTIDE SEQUENCE [LARGE SCALE GENOMIC DNA]</scope>
    <source>
        <strain evidence="1 2">ATCC 201684</strain>
    </source>
</reference>
<organism evidence="1 2">
    <name type="scientific">Aphanomyces euteiches</name>
    <dbReference type="NCBI Taxonomy" id="100861"/>
    <lineage>
        <taxon>Eukaryota</taxon>
        <taxon>Sar</taxon>
        <taxon>Stramenopiles</taxon>
        <taxon>Oomycota</taxon>
        <taxon>Saprolegniomycetes</taxon>
        <taxon>Saprolegniales</taxon>
        <taxon>Verrucalvaceae</taxon>
        <taxon>Aphanomyces</taxon>
    </lineage>
</organism>
<dbReference type="Proteomes" id="UP000481153">
    <property type="component" value="Unassembled WGS sequence"/>
</dbReference>
<dbReference type="PANTHER" id="PTHR37066:SF1">
    <property type="entry name" value="LNS2_PITP DOMAIN-CONTAINING PROTEIN"/>
    <property type="match status" value="1"/>
</dbReference>
<dbReference type="PANTHER" id="PTHR37066">
    <property type="entry name" value="HELICASE-ASSOCIATED"/>
    <property type="match status" value="1"/>
</dbReference>
<evidence type="ECO:0000313" key="2">
    <source>
        <dbReference type="Proteomes" id="UP000481153"/>
    </source>
</evidence>
<accession>A0A6G0XSC2</accession>
<comment type="caution">
    <text evidence="1">The sequence shown here is derived from an EMBL/GenBank/DDBJ whole genome shotgun (WGS) entry which is preliminary data.</text>
</comment>
<gene>
    <name evidence="1" type="ORF">Ae201684_001807</name>
</gene>
<evidence type="ECO:0000313" key="1">
    <source>
        <dbReference type="EMBL" id="KAF0743472.1"/>
    </source>
</evidence>
<sequence>MKLGQKVATIRGRQTELTLEQRQELDALDFVWDAMKMHQHRVLSGLKTYQMKYDNLFVPHKFVVPQDDPDWPSDLANMRLGAIVNRIRSRKDLLSVEMKAKLDELGFEWNGNERRK</sequence>
<protein>
    <recommendedName>
        <fullName evidence="3">Helicase-associated domain-containing protein</fullName>
    </recommendedName>
</protein>
<proteinExistence type="predicted"/>
<dbReference type="EMBL" id="VJMJ01000016">
    <property type="protein sequence ID" value="KAF0743472.1"/>
    <property type="molecule type" value="Genomic_DNA"/>
</dbReference>
<dbReference type="AlphaFoldDB" id="A0A6G0XSC2"/>
<name>A0A6G0XSC2_9STRA</name>
<dbReference type="VEuPathDB" id="FungiDB:AeMF1_008318"/>
<evidence type="ECO:0008006" key="3">
    <source>
        <dbReference type="Google" id="ProtNLM"/>
    </source>
</evidence>
<keyword evidence="2" id="KW-1185">Reference proteome</keyword>